<organism evidence="4 5">
    <name type="scientific">Drosophila ananassae</name>
    <name type="common">Fruit fly</name>
    <dbReference type="NCBI Taxonomy" id="7217"/>
    <lineage>
        <taxon>Eukaryota</taxon>
        <taxon>Metazoa</taxon>
        <taxon>Ecdysozoa</taxon>
        <taxon>Arthropoda</taxon>
        <taxon>Hexapoda</taxon>
        <taxon>Insecta</taxon>
        <taxon>Pterygota</taxon>
        <taxon>Neoptera</taxon>
        <taxon>Endopterygota</taxon>
        <taxon>Diptera</taxon>
        <taxon>Brachycera</taxon>
        <taxon>Muscomorpha</taxon>
        <taxon>Ephydroidea</taxon>
        <taxon>Drosophilidae</taxon>
        <taxon>Drosophila</taxon>
        <taxon>Sophophora</taxon>
    </lineage>
</organism>
<keyword evidence="1" id="KW-1133">Transmembrane helix</keyword>
<dbReference type="KEGG" id="dan:6498412"/>
<dbReference type="Gene3D" id="2.10.25.10">
    <property type="entry name" value="Laminin"/>
    <property type="match status" value="11"/>
</dbReference>
<dbReference type="HOGENOM" id="CLU_408971_0_0_1"/>
<proteinExistence type="predicted"/>
<evidence type="ECO:0000256" key="2">
    <source>
        <dbReference type="SAM" id="SignalP"/>
    </source>
</evidence>
<keyword evidence="1" id="KW-0472">Membrane</keyword>
<feature type="signal peptide" evidence="2">
    <location>
        <begin position="1"/>
        <end position="26"/>
    </location>
</feature>
<dbReference type="OrthoDB" id="409374at2759"/>
<dbReference type="InParanoid" id="B3MMT0"/>
<keyword evidence="2" id="KW-0732">Signal</keyword>
<gene>
    <name evidence="4" type="primary">Dana\GF15606</name>
    <name evidence="4" type="synonym">dana_GLEANR_16371</name>
    <name evidence="4" type="ORF">GF15606</name>
</gene>
<evidence type="ECO:0000313" key="5">
    <source>
        <dbReference type="Proteomes" id="UP000007801"/>
    </source>
</evidence>
<dbReference type="InterPro" id="IPR000742">
    <property type="entry name" value="EGF"/>
</dbReference>
<dbReference type="InterPro" id="IPR003341">
    <property type="entry name" value="Cys_rich_tripleX"/>
</dbReference>
<dbReference type="FunCoup" id="B3MMT0">
    <property type="interactions" value="21"/>
</dbReference>
<protein>
    <recommendedName>
        <fullName evidence="3">EGF-like domain-containing protein</fullName>
    </recommendedName>
</protein>
<evidence type="ECO:0000259" key="3">
    <source>
        <dbReference type="PROSITE" id="PS00022"/>
    </source>
</evidence>
<evidence type="ECO:0000256" key="1">
    <source>
        <dbReference type="SAM" id="Phobius"/>
    </source>
</evidence>
<accession>B3MMT0</accession>
<keyword evidence="5" id="KW-1185">Reference proteome</keyword>
<feature type="transmembrane region" description="Helical" evidence="1">
    <location>
        <begin position="630"/>
        <end position="654"/>
    </location>
</feature>
<dbReference type="InterPro" id="IPR053255">
    <property type="entry name" value="EGF-like_domain"/>
</dbReference>
<keyword evidence="1" id="KW-0812">Transmembrane</keyword>
<dbReference type="Pfam" id="PF02363">
    <property type="entry name" value="C_tripleX"/>
    <property type="match status" value="11"/>
</dbReference>
<sequence>MKMALFAQIWVFVALLELYHLSGVESYGSHVCIRPEMVTYLYPVYKSKMVPYQEHSLWRGWQTKYRREYSWQDEIRYKMENRQFCCSGYEGSVEACKPICTRGCSGNSFCEAPGKCSCKEGYGGPDCQPVCPGGCGKNQVCNQPNRCSCQDGYEMGKSETDCVPVCPEACGDHSFCSEPGKCECNIGYTKLEGSTTTCAPVCEPSCGTNSRCQDPDVCVCDDGYQSDPAGGPCSPVCREGCGNHSRCVSPEVCQCDEGYSLVGNECQPICPKGCPANGKCMLPNVCTCDPGYLMKGDRCEPRCSPECSDYARCVSPDLCECYPGYEKTGNGSHCVPKCSKGCPNGFCFSPEVCICKIGHLMGPDQECEPQCSLSCVHGRCTQPETCTCDQGYRFGNDSQHICEPICEKGCLNGDCVAPDVCLCHVGFQPEPSNHSITSVCIPVCETECVNGSCSAPGQCTCLEGYTKIAGSETRCTPNCYSKCEFGDCLAPEKCQCWVGYEMTDEGCQRPTETTTIQINPSSTSITSADFLHLQDTNCTTNCSCWTEFDEDGVLSTAKCARICRDEMDKPCRDLSLCRCDPHSGDLTCNNSGDEDYSSEETRYVCKVPKLRPQEAEATIAMKPTQKASTWVMLIAWCSGIIVLVAGAIAIYIFYRRNLQRPMDPMQAGIYENDL</sequence>
<dbReference type="Proteomes" id="UP000007801">
    <property type="component" value="Unassembled WGS sequence"/>
</dbReference>
<dbReference type="STRING" id="7217.B3MMT0"/>
<dbReference type="PANTHER" id="PTHR24047:SF29">
    <property type="entry name" value="EATER-RELATED"/>
    <property type="match status" value="1"/>
</dbReference>
<evidence type="ECO:0000313" key="4">
    <source>
        <dbReference type="EMBL" id="EDV31971.2"/>
    </source>
</evidence>
<feature type="chain" id="PRO_5006454845" description="EGF-like domain-containing protein" evidence="2">
    <location>
        <begin position="27"/>
        <end position="674"/>
    </location>
</feature>
<name>B3MMT0_DROAN</name>
<dbReference type="PROSITE" id="PS00022">
    <property type="entry name" value="EGF_1"/>
    <property type="match status" value="1"/>
</dbReference>
<dbReference type="EMBL" id="CH902620">
    <property type="protein sequence ID" value="EDV31971.2"/>
    <property type="molecule type" value="Genomic_DNA"/>
</dbReference>
<dbReference type="eggNOG" id="KOG1218">
    <property type="taxonomic scope" value="Eukaryota"/>
</dbReference>
<dbReference type="PANTHER" id="PTHR24047">
    <property type="entry name" value="FI01909P-RELATED"/>
    <property type="match status" value="1"/>
</dbReference>
<dbReference type="AlphaFoldDB" id="B3MMT0"/>
<feature type="domain" description="EGF-like" evidence="3">
    <location>
        <begin position="116"/>
        <end position="127"/>
    </location>
</feature>
<dbReference type="GeneID" id="6498412"/>
<reference evidence="4 5" key="1">
    <citation type="journal article" date="2007" name="Nature">
        <title>Evolution of genes and genomes on the Drosophila phylogeny.</title>
        <authorList>
            <consortium name="Drosophila 12 Genomes Consortium"/>
            <person name="Clark A.G."/>
            <person name="Eisen M.B."/>
            <person name="Smith D.R."/>
            <person name="Bergman C.M."/>
            <person name="Oliver B."/>
            <person name="Markow T.A."/>
            <person name="Kaufman T.C."/>
            <person name="Kellis M."/>
            <person name="Gelbart W."/>
            <person name="Iyer V.N."/>
            <person name="Pollard D.A."/>
            <person name="Sackton T.B."/>
            <person name="Larracuente A.M."/>
            <person name="Singh N.D."/>
            <person name="Abad J.P."/>
            <person name="Abt D.N."/>
            <person name="Adryan B."/>
            <person name="Aguade M."/>
            <person name="Akashi H."/>
            <person name="Anderson W.W."/>
            <person name="Aquadro C.F."/>
            <person name="Ardell D.H."/>
            <person name="Arguello R."/>
            <person name="Artieri C.G."/>
            <person name="Barbash D.A."/>
            <person name="Barker D."/>
            <person name="Barsanti P."/>
            <person name="Batterham P."/>
            <person name="Batzoglou S."/>
            <person name="Begun D."/>
            <person name="Bhutkar A."/>
            <person name="Blanco E."/>
            <person name="Bosak S.A."/>
            <person name="Bradley R.K."/>
            <person name="Brand A.D."/>
            <person name="Brent M.R."/>
            <person name="Brooks A.N."/>
            <person name="Brown R.H."/>
            <person name="Butlin R.K."/>
            <person name="Caggese C."/>
            <person name="Calvi B.R."/>
            <person name="Bernardo de Carvalho A."/>
            <person name="Caspi A."/>
            <person name="Castrezana S."/>
            <person name="Celniker S.E."/>
            <person name="Chang J.L."/>
            <person name="Chapple C."/>
            <person name="Chatterji S."/>
            <person name="Chinwalla A."/>
            <person name="Civetta A."/>
            <person name="Clifton S.W."/>
            <person name="Comeron J.M."/>
            <person name="Costello J.C."/>
            <person name="Coyne J.A."/>
            <person name="Daub J."/>
            <person name="David R.G."/>
            <person name="Delcher A.L."/>
            <person name="Delehaunty K."/>
            <person name="Do C.B."/>
            <person name="Ebling H."/>
            <person name="Edwards K."/>
            <person name="Eickbush T."/>
            <person name="Evans J.D."/>
            <person name="Filipski A."/>
            <person name="Findeiss S."/>
            <person name="Freyhult E."/>
            <person name="Fulton L."/>
            <person name="Fulton R."/>
            <person name="Garcia A.C."/>
            <person name="Gardiner A."/>
            <person name="Garfield D.A."/>
            <person name="Garvin B.E."/>
            <person name="Gibson G."/>
            <person name="Gilbert D."/>
            <person name="Gnerre S."/>
            <person name="Godfrey J."/>
            <person name="Good R."/>
            <person name="Gotea V."/>
            <person name="Gravely B."/>
            <person name="Greenberg A.J."/>
            <person name="Griffiths-Jones S."/>
            <person name="Gross S."/>
            <person name="Guigo R."/>
            <person name="Gustafson E.A."/>
            <person name="Haerty W."/>
            <person name="Hahn M.W."/>
            <person name="Halligan D.L."/>
            <person name="Halpern A.L."/>
            <person name="Halter G.M."/>
            <person name="Han M.V."/>
            <person name="Heger A."/>
            <person name="Hillier L."/>
            <person name="Hinrichs A.S."/>
            <person name="Holmes I."/>
            <person name="Hoskins R.A."/>
            <person name="Hubisz M.J."/>
            <person name="Hultmark D."/>
            <person name="Huntley M.A."/>
            <person name="Jaffe D.B."/>
            <person name="Jagadeeshan S."/>
            <person name="Jeck W.R."/>
            <person name="Johnson J."/>
            <person name="Jones C.D."/>
            <person name="Jordan W.C."/>
            <person name="Karpen G.H."/>
            <person name="Kataoka E."/>
            <person name="Keightley P.D."/>
            <person name="Kheradpour P."/>
            <person name="Kirkness E.F."/>
            <person name="Koerich L.B."/>
            <person name="Kristiansen K."/>
            <person name="Kudrna D."/>
            <person name="Kulathinal R.J."/>
            <person name="Kumar S."/>
            <person name="Kwok R."/>
            <person name="Lander E."/>
            <person name="Langley C.H."/>
            <person name="Lapoint R."/>
            <person name="Lazzaro B.P."/>
            <person name="Lee S.J."/>
            <person name="Levesque L."/>
            <person name="Li R."/>
            <person name="Lin C.F."/>
            <person name="Lin M.F."/>
            <person name="Lindblad-Toh K."/>
            <person name="Llopart A."/>
            <person name="Long M."/>
            <person name="Low L."/>
            <person name="Lozovsky E."/>
            <person name="Lu J."/>
            <person name="Luo M."/>
            <person name="Machado C.A."/>
            <person name="Makalowski W."/>
            <person name="Marzo M."/>
            <person name="Matsuda M."/>
            <person name="Matzkin L."/>
            <person name="McAllister B."/>
            <person name="McBride C.S."/>
            <person name="McKernan B."/>
            <person name="McKernan K."/>
            <person name="Mendez-Lago M."/>
            <person name="Minx P."/>
            <person name="Mollenhauer M.U."/>
            <person name="Montooth K."/>
            <person name="Mount S.M."/>
            <person name="Mu X."/>
            <person name="Myers E."/>
            <person name="Negre B."/>
            <person name="Newfeld S."/>
            <person name="Nielsen R."/>
            <person name="Noor M.A."/>
            <person name="O'Grady P."/>
            <person name="Pachter L."/>
            <person name="Papaceit M."/>
            <person name="Parisi M.J."/>
            <person name="Parisi M."/>
            <person name="Parts L."/>
            <person name="Pedersen J.S."/>
            <person name="Pesole G."/>
            <person name="Phillippy A.M."/>
            <person name="Ponting C.P."/>
            <person name="Pop M."/>
            <person name="Porcelli D."/>
            <person name="Powell J.R."/>
            <person name="Prohaska S."/>
            <person name="Pruitt K."/>
            <person name="Puig M."/>
            <person name="Quesneville H."/>
            <person name="Ram K.R."/>
            <person name="Rand D."/>
            <person name="Rasmussen M.D."/>
            <person name="Reed L.K."/>
            <person name="Reenan R."/>
            <person name="Reily A."/>
            <person name="Remington K.A."/>
            <person name="Rieger T.T."/>
            <person name="Ritchie M.G."/>
            <person name="Robin C."/>
            <person name="Rogers Y.H."/>
            <person name="Rohde C."/>
            <person name="Rozas J."/>
            <person name="Rubenfield M.J."/>
            <person name="Ruiz A."/>
            <person name="Russo S."/>
            <person name="Salzberg S.L."/>
            <person name="Sanchez-Gracia A."/>
            <person name="Saranga D.J."/>
            <person name="Sato H."/>
            <person name="Schaeffer S.W."/>
            <person name="Schatz M.C."/>
            <person name="Schlenke T."/>
            <person name="Schwartz R."/>
            <person name="Segarra C."/>
            <person name="Singh R.S."/>
            <person name="Sirot L."/>
            <person name="Sirota M."/>
            <person name="Sisneros N.B."/>
            <person name="Smith C.D."/>
            <person name="Smith T.F."/>
            <person name="Spieth J."/>
            <person name="Stage D.E."/>
            <person name="Stark A."/>
            <person name="Stephan W."/>
            <person name="Strausberg R.L."/>
            <person name="Strempel S."/>
            <person name="Sturgill D."/>
            <person name="Sutton G."/>
            <person name="Sutton G.G."/>
            <person name="Tao W."/>
            <person name="Teichmann S."/>
            <person name="Tobari Y.N."/>
            <person name="Tomimura Y."/>
            <person name="Tsolas J.M."/>
            <person name="Valente V.L."/>
            <person name="Venter E."/>
            <person name="Venter J.C."/>
            <person name="Vicario S."/>
            <person name="Vieira F.G."/>
            <person name="Vilella A.J."/>
            <person name="Villasante A."/>
            <person name="Walenz B."/>
            <person name="Wang J."/>
            <person name="Wasserman M."/>
            <person name="Watts T."/>
            <person name="Wilson D."/>
            <person name="Wilson R.K."/>
            <person name="Wing R.A."/>
            <person name="Wolfner M.F."/>
            <person name="Wong A."/>
            <person name="Wong G.K."/>
            <person name="Wu C.I."/>
            <person name="Wu G."/>
            <person name="Yamamoto D."/>
            <person name="Yang H.P."/>
            <person name="Yang S.P."/>
            <person name="Yorke J.A."/>
            <person name="Yoshida K."/>
            <person name="Zdobnov E."/>
            <person name="Zhang P."/>
            <person name="Zhang Y."/>
            <person name="Zimin A.V."/>
            <person name="Baldwin J."/>
            <person name="Abdouelleil A."/>
            <person name="Abdulkadir J."/>
            <person name="Abebe A."/>
            <person name="Abera B."/>
            <person name="Abreu J."/>
            <person name="Acer S.C."/>
            <person name="Aftuck L."/>
            <person name="Alexander A."/>
            <person name="An P."/>
            <person name="Anderson E."/>
            <person name="Anderson S."/>
            <person name="Arachi H."/>
            <person name="Azer M."/>
            <person name="Bachantsang P."/>
            <person name="Barry A."/>
            <person name="Bayul T."/>
            <person name="Berlin A."/>
            <person name="Bessette D."/>
            <person name="Bloom T."/>
            <person name="Blye J."/>
            <person name="Boguslavskiy L."/>
            <person name="Bonnet C."/>
            <person name="Boukhgalter B."/>
            <person name="Bourzgui I."/>
            <person name="Brown A."/>
            <person name="Cahill P."/>
            <person name="Channer S."/>
            <person name="Cheshatsang Y."/>
            <person name="Chuda L."/>
            <person name="Citroen M."/>
            <person name="Collymore A."/>
            <person name="Cooke P."/>
            <person name="Costello M."/>
            <person name="D'Aco K."/>
            <person name="Daza R."/>
            <person name="De Haan G."/>
            <person name="DeGray S."/>
            <person name="DeMaso C."/>
            <person name="Dhargay N."/>
            <person name="Dooley K."/>
            <person name="Dooley E."/>
            <person name="Doricent M."/>
            <person name="Dorje P."/>
            <person name="Dorjee K."/>
            <person name="Dupes A."/>
            <person name="Elong R."/>
            <person name="Falk J."/>
            <person name="Farina A."/>
            <person name="Faro S."/>
            <person name="Ferguson D."/>
            <person name="Fisher S."/>
            <person name="Foley C.D."/>
            <person name="Franke A."/>
            <person name="Friedrich D."/>
            <person name="Gadbois L."/>
            <person name="Gearin G."/>
            <person name="Gearin C.R."/>
            <person name="Giannoukos G."/>
            <person name="Goode T."/>
            <person name="Graham J."/>
            <person name="Grandbois E."/>
            <person name="Grewal S."/>
            <person name="Gyaltsen K."/>
            <person name="Hafez N."/>
            <person name="Hagos B."/>
            <person name="Hall J."/>
            <person name="Henson C."/>
            <person name="Hollinger A."/>
            <person name="Honan T."/>
            <person name="Huard M.D."/>
            <person name="Hughes L."/>
            <person name="Hurhula B."/>
            <person name="Husby M.E."/>
            <person name="Kamat A."/>
            <person name="Kanga B."/>
            <person name="Kashin S."/>
            <person name="Khazanovich D."/>
            <person name="Kisner P."/>
            <person name="Lance K."/>
            <person name="Lara M."/>
            <person name="Lee W."/>
            <person name="Lennon N."/>
            <person name="Letendre F."/>
            <person name="LeVine R."/>
            <person name="Lipovsky A."/>
            <person name="Liu X."/>
            <person name="Liu J."/>
            <person name="Liu S."/>
            <person name="Lokyitsang T."/>
            <person name="Lokyitsang Y."/>
            <person name="Lubonja R."/>
            <person name="Lui A."/>
            <person name="MacDonald P."/>
            <person name="Magnisalis V."/>
            <person name="Maru K."/>
            <person name="Matthews C."/>
            <person name="McCusker W."/>
            <person name="McDonough S."/>
            <person name="Mehta T."/>
            <person name="Meldrim J."/>
            <person name="Meneus L."/>
            <person name="Mihai O."/>
            <person name="Mihalev A."/>
            <person name="Mihova T."/>
            <person name="Mittelman R."/>
            <person name="Mlenga V."/>
            <person name="Montmayeur A."/>
            <person name="Mulrain L."/>
            <person name="Navidi A."/>
            <person name="Naylor J."/>
            <person name="Negash T."/>
            <person name="Nguyen T."/>
            <person name="Nguyen N."/>
            <person name="Nicol R."/>
            <person name="Norbu C."/>
            <person name="Norbu N."/>
            <person name="Novod N."/>
            <person name="O'Neill B."/>
            <person name="Osman S."/>
            <person name="Markiewicz E."/>
            <person name="Oyono O.L."/>
            <person name="Patti C."/>
            <person name="Phunkhang P."/>
            <person name="Pierre F."/>
            <person name="Priest M."/>
            <person name="Raghuraman S."/>
            <person name="Rege F."/>
            <person name="Reyes R."/>
            <person name="Rise C."/>
            <person name="Rogov P."/>
            <person name="Ross K."/>
            <person name="Ryan E."/>
            <person name="Settipalli S."/>
            <person name="Shea T."/>
            <person name="Sherpa N."/>
            <person name="Shi L."/>
            <person name="Shih D."/>
            <person name="Sparrow T."/>
            <person name="Spaulding J."/>
            <person name="Stalker J."/>
            <person name="Stange-Thomann N."/>
            <person name="Stavropoulos S."/>
            <person name="Stone C."/>
            <person name="Strader C."/>
            <person name="Tesfaye S."/>
            <person name="Thomson T."/>
            <person name="Thoulutsang Y."/>
            <person name="Thoulutsang D."/>
            <person name="Topham K."/>
            <person name="Topping I."/>
            <person name="Tsamla T."/>
            <person name="Vassiliev H."/>
            <person name="Vo A."/>
            <person name="Wangchuk T."/>
            <person name="Wangdi T."/>
            <person name="Weiand M."/>
            <person name="Wilkinson J."/>
            <person name="Wilson A."/>
            <person name="Yadav S."/>
            <person name="Young G."/>
            <person name="Yu Q."/>
            <person name="Zembek L."/>
            <person name="Zhong D."/>
            <person name="Zimmer A."/>
            <person name="Zwirko Z."/>
            <person name="Jaffe D.B."/>
            <person name="Alvarez P."/>
            <person name="Brockman W."/>
            <person name="Butler J."/>
            <person name="Chin C."/>
            <person name="Gnerre S."/>
            <person name="Grabherr M."/>
            <person name="Kleber M."/>
            <person name="Mauceli E."/>
            <person name="MacCallum I."/>
        </authorList>
    </citation>
    <scope>NUCLEOTIDE SEQUENCE [LARGE SCALE GENOMIC DNA]</scope>
    <source>
        <strain evidence="5">Tucson 14024-0371.13</strain>
    </source>
</reference>
<dbReference type="SMART" id="SM00181">
    <property type="entry name" value="EGF"/>
    <property type="match status" value="12"/>
</dbReference>